<feature type="compositionally biased region" description="Low complexity" evidence="1">
    <location>
        <begin position="99"/>
        <end position="121"/>
    </location>
</feature>
<protein>
    <submittedName>
        <fullName evidence="2">Uncharacterized protein</fullName>
    </submittedName>
</protein>
<organism evidence="2 3">
    <name type="scientific">Leucosporidium creatinivorum</name>
    <dbReference type="NCBI Taxonomy" id="106004"/>
    <lineage>
        <taxon>Eukaryota</taxon>
        <taxon>Fungi</taxon>
        <taxon>Dikarya</taxon>
        <taxon>Basidiomycota</taxon>
        <taxon>Pucciniomycotina</taxon>
        <taxon>Microbotryomycetes</taxon>
        <taxon>Leucosporidiales</taxon>
        <taxon>Leucosporidium</taxon>
    </lineage>
</organism>
<dbReference type="AlphaFoldDB" id="A0A1Y2G054"/>
<gene>
    <name evidence="2" type="ORF">BCR35DRAFT_350658</name>
</gene>
<dbReference type="InParanoid" id="A0A1Y2G054"/>
<proteinExistence type="predicted"/>
<comment type="caution">
    <text evidence="2">The sequence shown here is derived from an EMBL/GenBank/DDBJ whole genome shotgun (WGS) entry which is preliminary data.</text>
</comment>
<feature type="compositionally biased region" description="Low complexity" evidence="1">
    <location>
        <begin position="48"/>
        <end position="62"/>
    </location>
</feature>
<dbReference type="InterPro" id="IPR012677">
    <property type="entry name" value="Nucleotide-bd_a/b_plait_sf"/>
</dbReference>
<dbReference type="SUPFAM" id="SSF54928">
    <property type="entry name" value="RNA-binding domain, RBD"/>
    <property type="match status" value="1"/>
</dbReference>
<dbReference type="InterPro" id="IPR035979">
    <property type="entry name" value="RBD_domain_sf"/>
</dbReference>
<evidence type="ECO:0000313" key="2">
    <source>
        <dbReference type="EMBL" id="ORY89176.1"/>
    </source>
</evidence>
<evidence type="ECO:0000256" key="1">
    <source>
        <dbReference type="SAM" id="MobiDB-lite"/>
    </source>
</evidence>
<sequence length="311" mass="32941">MLLARATCSALRIAQRPAANALAIPSRLLGAASSLKSSSLYQTTSSRLLSTSTSLRNSSEASSPPPPAPTSSEEGIQADRSSVDPLSEPFATDQEPSQTPLASTTPSSSPSLDDPAASSTDRAPIDIFKPRGDESQPSPSNRVFVKGSAFDKHEEWLVNEVAKALDLERTQLTVWRPSSDGVEGRRRGYGWIDLPTAEDAEKLVSLAPTFGGRPLAWAFATSPRTSDTLIVSAPSPPSSQIPSTQNALTPRLRSIIKRVAERSPDSRSSATALSSSLNGVFFRDLSVDITEAQLKLAVVTALAIEDGDVLS</sequence>
<evidence type="ECO:0000313" key="3">
    <source>
        <dbReference type="Proteomes" id="UP000193467"/>
    </source>
</evidence>
<dbReference type="GO" id="GO:0003676">
    <property type="term" value="F:nucleic acid binding"/>
    <property type="evidence" value="ECO:0007669"/>
    <property type="project" value="InterPro"/>
</dbReference>
<keyword evidence="3" id="KW-1185">Reference proteome</keyword>
<reference evidence="2 3" key="1">
    <citation type="submission" date="2016-07" db="EMBL/GenBank/DDBJ databases">
        <title>Pervasive Adenine N6-methylation of Active Genes in Fungi.</title>
        <authorList>
            <consortium name="DOE Joint Genome Institute"/>
            <person name="Mondo S.J."/>
            <person name="Dannebaum R.O."/>
            <person name="Kuo R.C."/>
            <person name="Labutti K."/>
            <person name="Haridas S."/>
            <person name="Kuo A."/>
            <person name="Salamov A."/>
            <person name="Ahrendt S.R."/>
            <person name="Lipzen A."/>
            <person name="Sullivan W."/>
            <person name="Andreopoulos W.B."/>
            <person name="Clum A."/>
            <person name="Lindquist E."/>
            <person name="Daum C."/>
            <person name="Ramamoorthy G.K."/>
            <person name="Gryganskyi A."/>
            <person name="Culley D."/>
            <person name="Magnuson J.K."/>
            <person name="James T.Y."/>
            <person name="O'Malley M.A."/>
            <person name="Stajich J.E."/>
            <person name="Spatafora J.W."/>
            <person name="Visel A."/>
            <person name="Grigoriev I.V."/>
        </authorList>
    </citation>
    <scope>NUCLEOTIDE SEQUENCE [LARGE SCALE GENOMIC DNA]</scope>
    <source>
        <strain evidence="2 3">62-1032</strain>
    </source>
</reference>
<dbReference type="EMBL" id="MCGR01000007">
    <property type="protein sequence ID" value="ORY89176.1"/>
    <property type="molecule type" value="Genomic_DNA"/>
</dbReference>
<dbReference type="Proteomes" id="UP000193467">
    <property type="component" value="Unassembled WGS sequence"/>
</dbReference>
<name>A0A1Y2G054_9BASI</name>
<feature type="region of interest" description="Disordered" evidence="1">
    <location>
        <begin position="48"/>
        <end position="142"/>
    </location>
</feature>
<accession>A0A1Y2G054</accession>
<dbReference type="Gene3D" id="3.30.70.330">
    <property type="match status" value="1"/>
</dbReference>